<organism evidence="4">
    <name type="scientific">Oryza punctata</name>
    <name type="common">Red rice</name>
    <dbReference type="NCBI Taxonomy" id="4537"/>
    <lineage>
        <taxon>Eukaryota</taxon>
        <taxon>Viridiplantae</taxon>
        <taxon>Streptophyta</taxon>
        <taxon>Embryophyta</taxon>
        <taxon>Tracheophyta</taxon>
        <taxon>Spermatophyta</taxon>
        <taxon>Magnoliopsida</taxon>
        <taxon>Liliopsida</taxon>
        <taxon>Poales</taxon>
        <taxon>Poaceae</taxon>
        <taxon>BOP clade</taxon>
        <taxon>Oryzoideae</taxon>
        <taxon>Oryzeae</taxon>
        <taxon>Oryzinae</taxon>
        <taxon>Oryza</taxon>
    </lineage>
</organism>
<evidence type="ECO:0000256" key="2">
    <source>
        <dbReference type="ARBA" id="ARBA00022946"/>
    </source>
</evidence>
<evidence type="ECO:0000256" key="1">
    <source>
        <dbReference type="ARBA" id="ARBA00022737"/>
    </source>
</evidence>
<dbReference type="eggNOG" id="KOG4197">
    <property type="taxonomic scope" value="Eukaryota"/>
</dbReference>
<evidence type="ECO:0000313" key="5">
    <source>
        <dbReference type="Proteomes" id="UP000026962"/>
    </source>
</evidence>
<evidence type="ECO:0008006" key="6">
    <source>
        <dbReference type="Google" id="ProtNLM"/>
    </source>
</evidence>
<accession>A0A0E0MC78</accession>
<dbReference type="STRING" id="4537.A0A0E0MC78"/>
<evidence type="ECO:0000256" key="3">
    <source>
        <dbReference type="PROSITE-ProRule" id="PRU00708"/>
    </source>
</evidence>
<feature type="repeat" description="PPR" evidence="3">
    <location>
        <begin position="193"/>
        <end position="227"/>
    </location>
</feature>
<proteinExistence type="predicted"/>
<evidence type="ECO:0000313" key="4">
    <source>
        <dbReference type="EnsemblPlants" id="OPUNC11G02140.1"/>
    </source>
</evidence>
<dbReference type="Gene3D" id="1.25.40.10">
    <property type="entry name" value="Tetratricopeptide repeat domain"/>
    <property type="match status" value="1"/>
</dbReference>
<dbReference type="Pfam" id="PF13041">
    <property type="entry name" value="PPR_2"/>
    <property type="match status" value="1"/>
</dbReference>
<dbReference type="AlphaFoldDB" id="A0A0E0MC78"/>
<dbReference type="Gramene" id="OPUNC11G02140.1">
    <property type="protein sequence ID" value="OPUNC11G02140.1"/>
    <property type="gene ID" value="OPUNC11G02140"/>
</dbReference>
<dbReference type="PROSITE" id="PS51375">
    <property type="entry name" value="PPR"/>
    <property type="match status" value="1"/>
</dbReference>
<name>A0A0E0MC78_ORYPU</name>
<keyword evidence="1" id="KW-0677">Repeat</keyword>
<dbReference type="Proteomes" id="UP000026962">
    <property type="component" value="Chromosome 11"/>
</dbReference>
<reference evidence="4" key="2">
    <citation type="submission" date="2018-05" db="EMBL/GenBank/DDBJ databases">
        <title>OpunRS2 (Oryza punctata Reference Sequence Version 2).</title>
        <authorList>
            <person name="Zhang J."/>
            <person name="Kudrna D."/>
            <person name="Lee S."/>
            <person name="Talag J."/>
            <person name="Welchert J."/>
            <person name="Wing R.A."/>
        </authorList>
    </citation>
    <scope>NUCLEOTIDE SEQUENCE [LARGE SCALE GENOMIC DNA]</scope>
</reference>
<dbReference type="InterPro" id="IPR011990">
    <property type="entry name" value="TPR-like_helical_dom_sf"/>
</dbReference>
<protein>
    <recommendedName>
        <fullName evidence="6">Pentatricopeptide repeat-containing protein</fullName>
    </recommendedName>
</protein>
<dbReference type="InterPro" id="IPR002885">
    <property type="entry name" value="PPR_rpt"/>
</dbReference>
<keyword evidence="5" id="KW-1185">Reference proteome</keyword>
<keyword evidence="2" id="KW-0809">Transit peptide</keyword>
<dbReference type="HOGENOM" id="CLU_1032010_0_0_1"/>
<reference evidence="4" key="1">
    <citation type="submission" date="2015-04" db="UniProtKB">
        <authorList>
            <consortium name="EnsemblPlants"/>
        </authorList>
    </citation>
    <scope>IDENTIFICATION</scope>
</reference>
<dbReference type="EnsemblPlants" id="OPUNC11G02140.1">
    <property type="protein sequence ID" value="OPUNC11G02140.1"/>
    <property type="gene ID" value="OPUNC11G02140"/>
</dbReference>
<sequence>MWQREEGTGDSVRPARVALAAAGGRRSDGCGGRTEATVDRSHGHLGQGGNDGIAIRVGLKPTASFLPGDCPFAVVACHRKMTTLDGLVWGRGDPFLSLTLSLSNPTTWMELKRTGGRNSTLMANQRGYTSKGIVGGSAESDMYSLARESRNHGQKPSLRVGNGDACGRRFSPWDIVVKTTSWFSRTGGGGDPGNSAYNAIIFSLCRHNMLGEALDFKNRMAKKGYVPKPITFLSLLYGFRSVGKSMNWRTILPNEFQREEFEIILRYKIV</sequence>
<dbReference type="NCBIfam" id="TIGR00756">
    <property type="entry name" value="PPR"/>
    <property type="match status" value="1"/>
</dbReference>